<dbReference type="AlphaFoldDB" id="C9MNB5"/>
<gene>
    <name evidence="7" type="ORF">HMPREF0973_01101</name>
</gene>
<dbReference type="RefSeq" id="WP_004382747.1">
    <property type="nucleotide sequence ID" value="NZ_GG698712.1"/>
</dbReference>
<comment type="caution">
    <text evidence="7">The sequence shown here is derived from an EMBL/GenBank/DDBJ whole genome shotgun (WGS) entry which is preliminary data.</text>
</comment>
<name>C9MNB5_9BACT</name>
<organism evidence="7 8">
    <name type="scientific">Prevotella veroralis F0319</name>
    <dbReference type="NCBI Taxonomy" id="649761"/>
    <lineage>
        <taxon>Bacteria</taxon>
        <taxon>Pseudomonadati</taxon>
        <taxon>Bacteroidota</taxon>
        <taxon>Bacteroidia</taxon>
        <taxon>Bacteroidales</taxon>
        <taxon>Prevotellaceae</taxon>
        <taxon>Prevotella</taxon>
    </lineage>
</organism>
<evidence type="ECO:0000259" key="6">
    <source>
        <dbReference type="PROSITE" id="PS51007"/>
    </source>
</evidence>
<keyword evidence="1 4" id="KW-0349">Heme</keyword>
<dbReference type="Pfam" id="PF06537">
    <property type="entry name" value="DHOR"/>
    <property type="match status" value="1"/>
</dbReference>
<evidence type="ECO:0000313" key="7">
    <source>
        <dbReference type="EMBL" id="EEX19084.1"/>
    </source>
</evidence>
<dbReference type="InterPro" id="IPR010538">
    <property type="entry name" value="DHOR"/>
</dbReference>
<evidence type="ECO:0000313" key="8">
    <source>
        <dbReference type="Proteomes" id="UP000003327"/>
    </source>
</evidence>
<keyword evidence="2 4" id="KW-0479">Metal-binding</keyword>
<dbReference type="Gene3D" id="1.10.760.10">
    <property type="entry name" value="Cytochrome c-like domain"/>
    <property type="match status" value="1"/>
</dbReference>
<keyword evidence="8" id="KW-1185">Reference proteome</keyword>
<proteinExistence type="predicted"/>
<evidence type="ECO:0000256" key="3">
    <source>
        <dbReference type="ARBA" id="ARBA00023004"/>
    </source>
</evidence>
<evidence type="ECO:0000256" key="5">
    <source>
        <dbReference type="SAM" id="SignalP"/>
    </source>
</evidence>
<feature type="signal peptide" evidence="5">
    <location>
        <begin position="1"/>
        <end position="23"/>
    </location>
</feature>
<dbReference type="SUPFAM" id="SSF46626">
    <property type="entry name" value="Cytochrome c"/>
    <property type="match status" value="1"/>
</dbReference>
<dbReference type="STRING" id="649761.HMPREF0973_01101"/>
<reference evidence="7 8" key="1">
    <citation type="submission" date="2009-09" db="EMBL/GenBank/DDBJ databases">
        <authorList>
            <person name="Weinstock G."/>
            <person name="Sodergren E."/>
            <person name="Clifton S."/>
            <person name="Fulton L."/>
            <person name="Fulton B."/>
            <person name="Courtney L."/>
            <person name="Fronick C."/>
            <person name="Harrison M."/>
            <person name="Strong C."/>
            <person name="Farmer C."/>
            <person name="Delahaunty K."/>
            <person name="Markovic C."/>
            <person name="Hall O."/>
            <person name="Minx P."/>
            <person name="Tomlinson C."/>
            <person name="Mitreva M."/>
            <person name="Nelson J."/>
            <person name="Hou S."/>
            <person name="Wollam A."/>
            <person name="Pepin K.H."/>
            <person name="Johnson M."/>
            <person name="Bhonagiri V."/>
            <person name="Nash W.E."/>
            <person name="Warren W."/>
            <person name="Chinwalla A."/>
            <person name="Mardis E.R."/>
            <person name="Wilson R.K."/>
        </authorList>
    </citation>
    <scope>NUCLEOTIDE SEQUENCE [LARGE SCALE GENOMIC DNA]</scope>
    <source>
        <strain evidence="7 8">F0319</strain>
    </source>
</reference>
<dbReference type="GO" id="GO:0009055">
    <property type="term" value="F:electron transfer activity"/>
    <property type="evidence" value="ECO:0007669"/>
    <property type="project" value="InterPro"/>
</dbReference>
<evidence type="ECO:0000256" key="1">
    <source>
        <dbReference type="ARBA" id="ARBA00022617"/>
    </source>
</evidence>
<dbReference type="GO" id="GO:0046872">
    <property type="term" value="F:metal ion binding"/>
    <property type="evidence" value="ECO:0007669"/>
    <property type="project" value="UniProtKB-KW"/>
</dbReference>
<dbReference type="PANTHER" id="PTHR30600">
    <property type="entry name" value="CYTOCHROME C PEROXIDASE-RELATED"/>
    <property type="match status" value="1"/>
</dbReference>
<dbReference type="PANTHER" id="PTHR30600:SF4">
    <property type="entry name" value="CYTOCHROME C DOMAIN-CONTAINING PROTEIN"/>
    <property type="match status" value="1"/>
</dbReference>
<protein>
    <recommendedName>
        <fullName evidence="6">Cytochrome c domain-containing protein</fullName>
    </recommendedName>
</protein>
<dbReference type="InterPro" id="IPR009056">
    <property type="entry name" value="Cyt_c-like_dom"/>
</dbReference>
<accession>C9MNB5</accession>
<dbReference type="Proteomes" id="UP000003327">
    <property type="component" value="Unassembled WGS sequence"/>
</dbReference>
<sequence>MRHNSYSKFLLAGALLCSFAACSDDNVTPDKPQKPQEPETKYIGQAVGNFSADEWYPGGKLGTTENTAAGGYEDNTPAIDEQGLTDLFNQGDMMASAKYTLSTEPYKGWGPVASRRSCEYCHSGGYAHGHSRNNMDPVKGNGYIVSVYTPDAPGSNNGTPINQLTTFTMLQAVEPFLPPVDPNQIQITWHDVTSMPSGLPMQFPDGEKFNLRYPSVSIPQSAFNTDPKPSNYEVRLIASCNFQGLGLIDAISNEDLEKQYKAEGQHVELNPEFFDNATKQLKADAWAEDAFGNKFVKRFNYDLLDGCLENDVALWDELNVLRSDIKHICSTEPWAKAMSENENVISYIQQHGSDPNSYVHPYYNDGTREGIKKAVAYLLSPNDNVNLYNNPYYNFKPEVSDEAYHAFMVWHRGIAVPRARNLNDKDVQRGKELFTGELGCAHCHKASWTTGADNHGSSKIIGNKQLPKYANQKIYPYSDFIQHKLDMKNDIHGSWCRTTPLWGRGLSLINSGAEDRLHDARARNEIEAIMWHAYSKNSQAYKAAFKFYNLPKKDRDAVVKFIRSI</sequence>
<feature type="domain" description="Cytochrome c" evidence="6">
    <location>
        <begin position="425"/>
        <end position="565"/>
    </location>
</feature>
<feature type="chain" id="PRO_5002999302" description="Cytochrome c domain-containing protein" evidence="5">
    <location>
        <begin position="24"/>
        <end position="565"/>
    </location>
</feature>
<dbReference type="GO" id="GO:0004130">
    <property type="term" value="F:cytochrome-c peroxidase activity"/>
    <property type="evidence" value="ECO:0007669"/>
    <property type="project" value="TreeGrafter"/>
</dbReference>
<keyword evidence="3 4" id="KW-0408">Iron</keyword>
<dbReference type="GO" id="GO:0020037">
    <property type="term" value="F:heme binding"/>
    <property type="evidence" value="ECO:0007669"/>
    <property type="project" value="InterPro"/>
</dbReference>
<dbReference type="HOGENOM" id="CLU_033900_1_0_10"/>
<dbReference type="InterPro" id="IPR051395">
    <property type="entry name" value="Cytochrome_c_Peroxidase/MauG"/>
</dbReference>
<dbReference type="EMBL" id="ACVA01000021">
    <property type="protein sequence ID" value="EEX19084.1"/>
    <property type="molecule type" value="Genomic_DNA"/>
</dbReference>
<evidence type="ECO:0000256" key="4">
    <source>
        <dbReference type="PROSITE-ProRule" id="PRU00433"/>
    </source>
</evidence>
<dbReference type="PROSITE" id="PS51257">
    <property type="entry name" value="PROKAR_LIPOPROTEIN"/>
    <property type="match status" value="1"/>
</dbReference>
<dbReference type="InterPro" id="IPR036909">
    <property type="entry name" value="Cyt_c-like_dom_sf"/>
</dbReference>
<dbReference type="eggNOG" id="COG3488">
    <property type="taxonomic scope" value="Bacteria"/>
</dbReference>
<dbReference type="OrthoDB" id="9805202at2"/>
<keyword evidence="5" id="KW-0732">Signal</keyword>
<evidence type="ECO:0000256" key="2">
    <source>
        <dbReference type="ARBA" id="ARBA00022723"/>
    </source>
</evidence>
<dbReference type="PROSITE" id="PS51007">
    <property type="entry name" value="CYTC"/>
    <property type="match status" value="1"/>
</dbReference>